<dbReference type="PANTHER" id="PTHR47723:SF19">
    <property type="entry name" value="POLYNUCLEOTIDYL TRANSFERASE, RIBONUCLEASE H-LIKE SUPERFAMILY PROTEIN"/>
    <property type="match status" value="1"/>
</dbReference>
<name>A0A6A1WAK2_9ROSI</name>
<dbReference type="InterPro" id="IPR053151">
    <property type="entry name" value="RNase_H-like"/>
</dbReference>
<dbReference type="GO" id="GO:0003676">
    <property type="term" value="F:nucleic acid binding"/>
    <property type="evidence" value="ECO:0007669"/>
    <property type="project" value="InterPro"/>
</dbReference>
<reference evidence="2 3" key="1">
    <citation type="journal article" date="2019" name="Plant Biotechnol. J.">
        <title>The red bayberry genome and genetic basis of sex determination.</title>
        <authorList>
            <person name="Jia H.M."/>
            <person name="Jia H.J."/>
            <person name="Cai Q.L."/>
            <person name="Wang Y."/>
            <person name="Zhao H.B."/>
            <person name="Yang W.F."/>
            <person name="Wang G.Y."/>
            <person name="Li Y.H."/>
            <person name="Zhan D.L."/>
            <person name="Shen Y.T."/>
            <person name="Niu Q.F."/>
            <person name="Chang L."/>
            <person name="Qiu J."/>
            <person name="Zhao L."/>
            <person name="Xie H.B."/>
            <person name="Fu W.Y."/>
            <person name="Jin J."/>
            <person name="Li X.W."/>
            <person name="Jiao Y."/>
            <person name="Zhou C.C."/>
            <person name="Tu T."/>
            <person name="Chai C.Y."/>
            <person name="Gao J.L."/>
            <person name="Fan L.J."/>
            <person name="van de Weg E."/>
            <person name="Wang J.Y."/>
            <person name="Gao Z.S."/>
        </authorList>
    </citation>
    <scope>NUCLEOTIDE SEQUENCE [LARGE SCALE GENOMIC DNA]</scope>
    <source>
        <tissue evidence="2">Leaves</tissue>
    </source>
</reference>
<dbReference type="InterPro" id="IPR036397">
    <property type="entry name" value="RNaseH_sf"/>
</dbReference>
<evidence type="ECO:0000313" key="2">
    <source>
        <dbReference type="EMBL" id="KAB1222294.1"/>
    </source>
</evidence>
<gene>
    <name evidence="2" type="ORF">CJ030_MR2G016175</name>
</gene>
<sequence length="118" mass="13302">MADFAVGAAVLKDHEGRIVGDSFRKFHVEDSEGEIWAAQVGLDEAHHRGLKQIVVEGDSLLAIEAINHFPERRKWRSHGRIEDIVKLASVFYFCSFTFVPHGVNEEAHHLLDGLPFNL</sequence>
<dbReference type="GO" id="GO:0004523">
    <property type="term" value="F:RNA-DNA hybrid ribonuclease activity"/>
    <property type="evidence" value="ECO:0007669"/>
    <property type="project" value="InterPro"/>
</dbReference>
<dbReference type="CDD" id="cd06222">
    <property type="entry name" value="RNase_H_like"/>
    <property type="match status" value="1"/>
</dbReference>
<keyword evidence="3" id="KW-1185">Reference proteome</keyword>
<protein>
    <recommendedName>
        <fullName evidence="1">RNase H type-1 domain-containing protein</fullName>
    </recommendedName>
</protein>
<dbReference type="InterPro" id="IPR044730">
    <property type="entry name" value="RNase_H-like_dom_plant"/>
</dbReference>
<proteinExistence type="predicted"/>
<comment type="caution">
    <text evidence="2">The sequence shown here is derived from an EMBL/GenBank/DDBJ whole genome shotgun (WGS) entry which is preliminary data.</text>
</comment>
<dbReference type="InterPro" id="IPR012337">
    <property type="entry name" value="RNaseH-like_sf"/>
</dbReference>
<accession>A0A6A1WAK2</accession>
<feature type="domain" description="RNase H type-1" evidence="1">
    <location>
        <begin position="7"/>
        <end position="110"/>
    </location>
</feature>
<dbReference type="SUPFAM" id="SSF53098">
    <property type="entry name" value="Ribonuclease H-like"/>
    <property type="match status" value="1"/>
</dbReference>
<dbReference type="InterPro" id="IPR002156">
    <property type="entry name" value="RNaseH_domain"/>
</dbReference>
<dbReference type="OrthoDB" id="1906820at2759"/>
<dbReference type="Gene3D" id="3.30.420.10">
    <property type="entry name" value="Ribonuclease H-like superfamily/Ribonuclease H"/>
    <property type="match status" value="1"/>
</dbReference>
<dbReference type="AlphaFoldDB" id="A0A6A1WAK2"/>
<evidence type="ECO:0000313" key="3">
    <source>
        <dbReference type="Proteomes" id="UP000516437"/>
    </source>
</evidence>
<dbReference type="Pfam" id="PF13456">
    <property type="entry name" value="RVT_3"/>
    <property type="match status" value="1"/>
</dbReference>
<dbReference type="PANTHER" id="PTHR47723">
    <property type="entry name" value="OS05G0353850 PROTEIN"/>
    <property type="match status" value="1"/>
</dbReference>
<dbReference type="EMBL" id="RXIC02000020">
    <property type="protein sequence ID" value="KAB1222294.1"/>
    <property type="molecule type" value="Genomic_DNA"/>
</dbReference>
<dbReference type="Proteomes" id="UP000516437">
    <property type="component" value="Chromosome 2"/>
</dbReference>
<organism evidence="2 3">
    <name type="scientific">Morella rubra</name>
    <name type="common">Chinese bayberry</name>
    <dbReference type="NCBI Taxonomy" id="262757"/>
    <lineage>
        <taxon>Eukaryota</taxon>
        <taxon>Viridiplantae</taxon>
        <taxon>Streptophyta</taxon>
        <taxon>Embryophyta</taxon>
        <taxon>Tracheophyta</taxon>
        <taxon>Spermatophyta</taxon>
        <taxon>Magnoliopsida</taxon>
        <taxon>eudicotyledons</taxon>
        <taxon>Gunneridae</taxon>
        <taxon>Pentapetalae</taxon>
        <taxon>rosids</taxon>
        <taxon>fabids</taxon>
        <taxon>Fagales</taxon>
        <taxon>Myricaceae</taxon>
        <taxon>Morella</taxon>
    </lineage>
</organism>
<evidence type="ECO:0000259" key="1">
    <source>
        <dbReference type="Pfam" id="PF13456"/>
    </source>
</evidence>